<evidence type="ECO:0000259" key="7">
    <source>
        <dbReference type="PROSITE" id="PS52015"/>
    </source>
</evidence>
<gene>
    <name evidence="8" type="ORF">SAMN04488092_101354</name>
</gene>
<evidence type="ECO:0000256" key="6">
    <source>
        <dbReference type="SAM" id="Phobius"/>
    </source>
</evidence>
<evidence type="ECO:0000313" key="9">
    <source>
        <dbReference type="Proteomes" id="UP000198634"/>
    </source>
</evidence>
<dbReference type="GO" id="GO:0055085">
    <property type="term" value="P:transmembrane transport"/>
    <property type="evidence" value="ECO:0007669"/>
    <property type="project" value="InterPro"/>
</dbReference>
<dbReference type="STRING" id="657014.SAMN04488092_101354"/>
<dbReference type="InterPro" id="IPR037682">
    <property type="entry name" value="TonB_C"/>
</dbReference>
<evidence type="ECO:0000256" key="3">
    <source>
        <dbReference type="ARBA" id="ARBA00022989"/>
    </source>
</evidence>
<evidence type="ECO:0000313" key="8">
    <source>
        <dbReference type="EMBL" id="SEP61098.1"/>
    </source>
</evidence>
<dbReference type="SUPFAM" id="SSF74653">
    <property type="entry name" value="TolA/TonB C-terminal domain"/>
    <property type="match status" value="1"/>
</dbReference>
<keyword evidence="2 6" id="KW-0812">Transmembrane</keyword>
<evidence type="ECO:0000256" key="4">
    <source>
        <dbReference type="ARBA" id="ARBA00023136"/>
    </source>
</evidence>
<feature type="transmembrane region" description="Helical" evidence="6">
    <location>
        <begin position="7"/>
        <end position="25"/>
    </location>
</feature>
<sequence length="263" mass="27785">MRRSLEFVVFLSVTIALHAAVLLYLPKTGSNANGSGGETLVSLVAVSGDLDAVVADWTASPAAQLETATPDQPDQPDGSDAPVSRAIQPVRPFAAPVAMMEVAQQTSSGMPQLDTAPPAYALPKPKPRPKIGASKKALPRKQQVAVGAGGGAQAGTGRKSAQANLSQGQRASLLSAWGAKIRSRVESRKTYPKGQRGSHSVRLRITVSRNGQLLATKVIESSGINAFEMAALNATTRSGRFPPAPRQLTEKSYSFTLTMRFRR</sequence>
<keyword evidence="3 6" id="KW-1133">Transmembrane helix</keyword>
<dbReference type="RefSeq" id="WP_090267538.1">
    <property type="nucleotide sequence ID" value="NZ_FOEP01000001.1"/>
</dbReference>
<dbReference type="PROSITE" id="PS52015">
    <property type="entry name" value="TONB_CTD"/>
    <property type="match status" value="1"/>
</dbReference>
<comment type="subcellular location">
    <subcellularLocation>
        <location evidence="1">Membrane</location>
        <topology evidence="1">Single-pass membrane protein</topology>
    </subcellularLocation>
</comment>
<dbReference type="OrthoDB" id="7722272at2"/>
<protein>
    <submittedName>
        <fullName evidence="8">Outer membrane transport energization protein TonB</fullName>
    </submittedName>
</protein>
<keyword evidence="9" id="KW-1185">Reference proteome</keyword>
<name>A0A1H8ZBS7_9RHOB</name>
<feature type="region of interest" description="Disordered" evidence="5">
    <location>
        <begin position="108"/>
        <end position="140"/>
    </location>
</feature>
<evidence type="ECO:0000256" key="2">
    <source>
        <dbReference type="ARBA" id="ARBA00022692"/>
    </source>
</evidence>
<evidence type="ECO:0000256" key="5">
    <source>
        <dbReference type="SAM" id="MobiDB-lite"/>
    </source>
</evidence>
<evidence type="ECO:0000256" key="1">
    <source>
        <dbReference type="ARBA" id="ARBA00004167"/>
    </source>
</evidence>
<feature type="region of interest" description="Disordered" evidence="5">
    <location>
        <begin position="65"/>
        <end position="84"/>
    </location>
</feature>
<dbReference type="NCBIfam" id="TIGR01352">
    <property type="entry name" value="tonB_Cterm"/>
    <property type="match status" value="1"/>
</dbReference>
<dbReference type="Pfam" id="PF13103">
    <property type="entry name" value="TonB_2"/>
    <property type="match status" value="1"/>
</dbReference>
<accession>A0A1H8ZBS7</accession>
<dbReference type="Proteomes" id="UP000198634">
    <property type="component" value="Unassembled WGS sequence"/>
</dbReference>
<proteinExistence type="predicted"/>
<dbReference type="AlphaFoldDB" id="A0A1H8ZBS7"/>
<dbReference type="GO" id="GO:0016020">
    <property type="term" value="C:membrane"/>
    <property type="evidence" value="ECO:0007669"/>
    <property type="project" value="UniProtKB-SubCell"/>
</dbReference>
<keyword evidence="4 6" id="KW-0472">Membrane</keyword>
<dbReference type="InterPro" id="IPR006260">
    <property type="entry name" value="TonB/TolA_C"/>
</dbReference>
<reference evidence="8 9" key="1">
    <citation type="submission" date="2016-10" db="EMBL/GenBank/DDBJ databases">
        <authorList>
            <person name="de Groot N.N."/>
        </authorList>
    </citation>
    <scope>NUCLEOTIDE SEQUENCE [LARGE SCALE GENOMIC DNA]</scope>
    <source>
        <strain evidence="8 9">DSM 22007</strain>
    </source>
</reference>
<dbReference type="Gene3D" id="3.30.1150.10">
    <property type="match status" value="1"/>
</dbReference>
<feature type="domain" description="TonB C-terminal" evidence="7">
    <location>
        <begin position="173"/>
        <end position="263"/>
    </location>
</feature>
<dbReference type="EMBL" id="FOEP01000001">
    <property type="protein sequence ID" value="SEP61098.1"/>
    <property type="molecule type" value="Genomic_DNA"/>
</dbReference>
<organism evidence="8 9">
    <name type="scientific">Thalassovita taeanensis</name>
    <dbReference type="NCBI Taxonomy" id="657014"/>
    <lineage>
        <taxon>Bacteria</taxon>
        <taxon>Pseudomonadati</taxon>
        <taxon>Pseudomonadota</taxon>
        <taxon>Alphaproteobacteria</taxon>
        <taxon>Rhodobacterales</taxon>
        <taxon>Roseobacteraceae</taxon>
        <taxon>Thalassovita</taxon>
    </lineage>
</organism>